<evidence type="ECO:0000256" key="1">
    <source>
        <dbReference type="SAM" id="Coils"/>
    </source>
</evidence>
<comment type="caution">
    <text evidence="3">The sequence shown here is derived from an EMBL/GenBank/DDBJ whole genome shotgun (WGS) entry which is preliminary data.</text>
</comment>
<proteinExistence type="predicted"/>
<sequence length="167" mass="19453">MSGDKNQSPKVNTYSLSNSKSEILDTQEKVVHRTVKSEIQNINQNNLEEENQNQLSKSESGNYSIIIIYGLIILSLIIGLVIGYKIIKEGNVQDEQQMDVFVNIISKSLLNDLEQHKFLIIDDQRKQLKKFYEKIFSNILWQKIVKYIQQQPNVLLSKDNKKWILKD</sequence>
<organism evidence="3 4">
    <name type="scientific">Paramecium sonneborni</name>
    <dbReference type="NCBI Taxonomy" id="65129"/>
    <lineage>
        <taxon>Eukaryota</taxon>
        <taxon>Sar</taxon>
        <taxon>Alveolata</taxon>
        <taxon>Ciliophora</taxon>
        <taxon>Intramacronucleata</taxon>
        <taxon>Oligohymenophorea</taxon>
        <taxon>Peniculida</taxon>
        <taxon>Parameciidae</taxon>
        <taxon>Paramecium</taxon>
    </lineage>
</organism>
<evidence type="ECO:0000313" key="3">
    <source>
        <dbReference type="EMBL" id="CAD8123436.1"/>
    </source>
</evidence>
<dbReference type="OrthoDB" id="304904at2759"/>
<evidence type="ECO:0000313" key="4">
    <source>
        <dbReference type="Proteomes" id="UP000692954"/>
    </source>
</evidence>
<name>A0A8S1R5U2_9CILI</name>
<dbReference type="EMBL" id="CAJJDN010000144">
    <property type="protein sequence ID" value="CAD8123436.1"/>
    <property type="molecule type" value="Genomic_DNA"/>
</dbReference>
<keyword evidence="2" id="KW-0472">Membrane</keyword>
<keyword evidence="2" id="KW-1133">Transmembrane helix</keyword>
<feature type="coiled-coil region" evidence="1">
    <location>
        <begin position="32"/>
        <end position="59"/>
    </location>
</feature>
<protein>
    <recommendedName>
        <fullName evidence="5">Transmembrane protein</fullName>
    </recommendedName>
</protein>
<keyword evidence="2" id="KW-0812">Transmembrane</keyword>
<feature type="transmembrane region" description="Helical" evidence="2">
    <location>
        <begin position="63"/>
        <end position="84"/>
    </location>
</feature>
<dbReference type="AlphaFoldDB" id="A0A8S1R5U2"/>
<evidence type="ECO:0008006" key="5">
    <source>
        <dbReference type="Google" id="ProtNLM"/>
    </source>
</evidence>
<evidence type="ECO:0000256" key="2">
    <source>
        <dbReference type="SAM" id="Phobius"/>
    </source>
</evidence>
<keyword evidence="4" id="KW-1185">Reference proteome</keyword>
<dbReference type="Proteomes" id="UP000692954">
    <property type="component" value="Unassembled WGS sequence"/>
</dbReference>
<keyword evidence="1" id="KW-0175">Coiled coil</keyword>
<gene>
    <name evidence="3" type="ORF">PSON_ATCC_30995.1.T1440146</name>
</gene>
<accession>A0A8S1R5U2</accession>
<reference evidence="3" key="1">
    <citation type="submission" date="2021-01" db="EMBL/GenBank/DDBJ databases">
        <authorList>
            <consortium name="Genoscope - CEA"/>
            <person name="William W."/>
        </authorList>
    </citation>
    <scope>NUCLEOTIDE SEQUENCE</scope>
</reference>